<name>A0ABV7XGJ7_9SPHN</name>
<comment type="pathway">
    <text evidence="2 14 15">Porphyrin-containing compound metabolism; protoporphyrin-IX biosynthesis; protoporphyrin-IX from protoporphyrinogen-IX: step 1/1.</text>
</comment>
<evidence type="ECO:0000256" key="3">
    <source>
        <dbReference type="ARBA" id="ARBA00006501"/>
    </source>
</evidence>
<evidence type="ECO:0000256" key="10">
    <source>
        <dbReference type="ARBA" id="ARBA00023002"/>
    </source>
</evidence>
<keyword evidence="10 14" id="KW-0560">Oxidoreductase</keyword>
<organism evidence="16 17">
    <name type="scientific">Sphingoaurantiacus capsulatus</name>
    <dbReference type="NCBI Taxonomy" id="1771310"/>
    <lineage>
        <taxon>Bacteria</taxon>
        <taxon>Pseudomonadati</taxon>
        <taxon>Pseudomonadota</taxon>
        <taxon>Alphaproteobacteria</taxon>
        <taxon>Sphingomonadales</taxon>
        <taxon>Sphingosinicellaceae</taxon>
        <taxon>Sphingoaurantiacus</taxon>
    </lineage>
</organism>
<dbReference type="PIRSF" id="PIRSF004638">
    <property type="entry name" value="UCP004638"/>
    <property type="match status" value="1"/>
</dbReference>
<comment type="subcellular location">
    <subcellularLocation>
        <location evidence="1 14">Cell membrane</location>
        <topology evidence="1 14">Multi-pass membrane protein</topology>
    </subcellularLocation>
</comment>
<comment type="cofactor">
    <cofactor evidence="14 15">
        <name>heme b</name>
        <dbReference type="ChEBI" id="CHEBI:60344"/>
    </cofactor>
    <text evidence="14 15">Binds 1 heme b (iron(II)-protoporphyrin IX) group per subunit.</text>
</comment>
<evidence type="ECO:0000256" key="7">
    <source>
        <dbReference type="ARBA" id="ARBA00022692"/>
    </source>
</evidence>
<dbReference type="InterPro" id="IPR005265">
    <property type="entry name" value="HemJ-like"/>
</dbReference>
<feature type="transmembrane region" description="Helical" evidence="14">
    <location>
        <begin position="129"/>
        <end position="147"/>
    </location>
</feature>
<reference evidence="17" key="1">
    <citation type="journal article" date="2019" name="Int. J. Syst. Evol. Microbiol.">
        <title>The Global Catalogue of Microorganisms (GCM) 10K type strain sequencing project: providing services to taxonomists for standard genome sequencing and annotation.</title>
        <authorList>
            <consortium name="The Broad Institute Genomics Platform"/>
            <consortium name="The Broad Institute Genome Sequencing Center for Infectious Disease"/>
            <person name="Wu L."/>
            <person name="Ma J."/>
        </authorList>
    </citation>
    <scope>NUCLEOTIDE SEQUENCE [LARGE SCALE GENOMIC DNA]</scope>
    <source>
        <strain evidence="17">KCTC 42644</strain>
    </source>
</reference>
<evidence type="ECO:0000256" key="12">
    <source>
        <dbReference type="ARBA" id="ARBA00023136"/>
    </source>
</evidence>
<feature type="transmembrane region" description="Helical" evidence="14">
    <location>
        <begin position="20"/>
        <end position="39"/>
    </location>
</feature>
<evidence type="ECO:0000256" key="15">
    <source>
        <dbReference type="PIRNR" id="PIRNR004638"/>
    </source>
</evidence>
<dbReference type="EMBL" id="JBHRXV010000015">
    <property type="protein sequence ID" value="MFC3714429.1"/>
    <property type="molecule type" value="Genomic_DNA"/>
</dbReference>
<dbReference type="HAMAP" id="MF_02239">
    <property type="entry name" value="HemJ"/>
    <property type="match status" value="1"/>
</dbReference>
<evidence type="ECO:0000256" key="11">
    <source>
        <dbReference type="ARBA" id="ARBA00023004"/>
    </source>
</evidence>
<evidence type="ECO:0000256" key="14">
    <source>
        <dbReference type="HAMAP-Rule" id="MF_02239"/>
    </source>
</evidence>
<keyword evidence="9 14" id="KW-1133">Transmembrane helix</keyword>
<feature type="transmembrane region" description="Helical" evidence="14">
    <location>
        <begin position="60"/>
        <end position="83"/>
    </location>
</feature>
<dbReference type="RefSeq" id="WP_380864001.1">
    <property type="nucleotide sequence ID" value="NZ_JBHRXV010000015.1"/>
</dbReference>
<evidence type="ECO:0000313" key="16">
    <source>
        <dbReference type="EMBL" id="MFC3714429.1"/>
    </source>
</evidence>
<keyword evidence="6 14" id="KW-0349">Heme</keyword>
<evidence type="ECO:0000256" key="1">
    <source>
        <dbReference type="ARBA" id="ARBA00004651"/>
    </source>
</evidence>
<keyword evidence="12 14" id="KW-0472">Membrane</keyword>
<keyword evidence="7 14" id="KW-0812">Transmembrane</keyword>
<comment type="catalytic activity">
    <reaction evidence="13 14 15">
        <text>protoporphyrinogen IX + 3 A = protoporphyrin IX + 3 AH2</text>
        <dbReference type="Rhea" id="RHEA:62000"/>
        <dbReference type="ChEBI" id="CHEBI:13193"/>
        <dbReference type="ChEBI" id="CHEBI:17499"/>
        <dbReference type="ChEBI" id="CHEBI:57306"/>
        <dbReference type="ChEBI" id="CHEBI:57307"/>
    </reaction>
</comment>
<evidence type="ECO:0000256" key="5">
    <source>
        <dbReference type="ARBA" id="ARBA00022475"/>
    </source>
</evidence>
<evidence type="ECO:0000256" key="6">
    <source>
        <dbReference type="ARBA" id="ARBA00022617"/>
    </source>
</evidence>
<evidence type="ECO:0000256" key="4">
    <source>
        <dbReference type="ARBA" id="ARBA00017504"/>
    </source>
</evidence>
<evidence type="ECO:0000256" key="13">
    <source>
        <dbReference type="ARBA" id="ARBA00048390"/>
    </source>
</evidence>
<evidence type="ECO:0000256" key="8">
    <source>
        <dbReference type="ARBA" id="ARBA00022723"/>
    </source>
</evidence>
<accession>A0ABV7XGJ7</accession>
<comment type="similarity">
    <text evidence="3 14 15">Belongs to the HemJ family.</text>
</comment>
<protein>
    <recommendedName>
        <fullName evidence="4 14">Protoporphyrinogen IX oxidase</fullName>
        <shortName evidence="14">PPO</shortName>
        <ecNumber evidence="14 15">1.3.99.-</ecNumber>
    </recommendedName>
</protein>
<dbReference type="PANTHER" id="PTHR40255:SF1">
    <property type="entry name" value="PROTOPORPHYRINOGEN IX OXIDASE"/>
    <property type="match status" value="1"/>
</dbReference>
<keyword evidence="11 14" id="KW-0408">Iron</keyword>
<feature type="binding site" description="axial binding residue" evidence="14">
    <location>
        <position position="19"/>
    </location>
    <ligand>
        <name>heme</name>
        <dbReference type="ChEBI" id="CHEBI:30413"/>
    </ligand>
    <ligandPart>
        <name>Fe</name>
        <dbReference type="ChEBI" id="CHEBI:18248"/>
    </ligandPart>
</feature>
<sequence length="150" mass="16700">MDGLIGWLGGAYPWVKAAHLIFVIFWMAGMFMLPRFLVYHMAAAPGSAEEALWIERERRLLRIIIDPAMAIVWILGLALAFNIGFAGQGWLHAKLAIVFLFSGYHGWLAGLTKKFARGERPLAERTLRIANEVPSLVTIAVVILAVVKPF</sequence>
<comment type="subunit">
    <text evidence="14">Homodimer.</text>
</comment>
<gene>
    <name evidence="16" type="ORF">ACFOMD_17815</name>
</gene>
<dbReference type="PANTHER" id="PTHR40255">
    <property type="entry name" value="UPF0093 MEMBRANE PROTEIN SLR1790"/>
    <property type="match status" value="1"/>
</dbReference>
<evidence type="ECO:0000256" key="9">
    <source>
        <dbReference type="ARBA" id="ARBA00022989"/>
    </source>
</evidence>
<proteinExistence type="inferred from homology"/>
<comment type="function">
    <text evidence="14 15">Catalyzes the oxidation of protoporphyrinogen IX to protoporphyrin IX.</text>
</comment>
<keyword evidence="8 14" id="KW-0479">Metal-binding</keyword>
<feature type="binding site" description="axial binding residue" evidence="14">
    <location>
        <position position="94"/>
    </location>
    <ligand>
        <name>heme</name>
        <dbReference type="ChEBI" id="CHEBI:30413"/>
    </ligand>
    <ligandPart>
        <name>Fe</name>
        <dbReference type="ChEBI" id="CHEBI:18248"/>
    </ligandPart>
</feature>
<keyword evidence="5 14" id="KW-1003">Cell membrane</keyword>
<evidence type="ECO:0000256" key="2">
    <source>
        <dbReference type="ARBA" id="ARBA00005073"/>
    </source>
</evidence>
<evidence type="ECO:0000313" key="17">
    <source>
        <dbReference type="Proteomes" id="UP001595615"/>
    </source>
</evidence>
<dbReference type="EC" id="1.3.99.-" evidence="14 15"/>
<feature type="transmembrane region" description="Helical" evidence="14">
    <location>
        <begin position="89"/>
        <end position="108"/>
    </location>
</feature>
<keyword evidence="17" id="KW-1185">Reference proteome</keyword>
<dbReference type="Pfam" id="PF03653">
    <property type="entry name" value="UPF0093"/>
    <property type="match status" value="1"/>
</dbReference>
<dbReference type="Proteomes" id="UP001595615">
    <property type="component" value="Unassembled WGS sequence"/>
</dbReference>
<comment type="caution">
    <text evidence="16">The sequence shown here is derived from an EMBL/GenBank/DDBJ whole genome shotgun (WGS) entry which is preliminary data.</text>
</comment>